<dbReference type="EMBL" id="MAQE01000017">
    <property type="protein sequence ID" value="OBY50049.1"/>
    <property type="molecule type" value="Genomic_DNA"/>
</dbReference>
<dbReference type="InterPro" id="IPR013785">
    <property type="entry name" value="Aldolase_TIM"/>
</dbReference>
<keyword evidence="1" id="KW-0732">Signal</keyword>
<dbReference type="AlphaFoldDB" id="A0AAP7GVP1"/>
<evidence type="ECO:0000313" key="2">
    <source>
        <dbReference type="EMBL" id="OBY50049.1"/>
    </source>
</evidence>
<organism evidence="2 3">
    <name type="scientific">Aggregatibacter aphrophilus</name>
    <name type="common">Haemophilus aphrophilus</name>
    <dbReference type="NCBI Taxonomy" id="732"/>
    <lineage>
        <taxon>Bacteria</taxon>
        <taxon>Pseudomonadati</taxon>
        <taxon>Pseudomonadota</taxon>
        <taxon>Gammaproteobacteria</taxon>
        <taxon>Pasteurellales</taxon>
        <taxon>Pasteurellaceae</taxon>
        <taxon>Aggregatibacter</taxon>
    </lineage>
</organism>
<dbReference type="Gene3D" id="3.20.20.70">
    <property type="entry name" value="Aldolase class I"/>
    <property type="match status" value="1"/>
</dbReference>
<feature type="chain" id="PRO_5043005298" description="Hyaluronidase" evidence="1">
    <location>
        <begin position="23"/>
        <end position="298"/>
    </location>
</feature>
<evidence type="ECO:0000256" key="1">
    <source>
        <dbReference type="SAM" id="SignalP"/>
    </source>
</evidence>
<dbReference type="RefSeq" id="WP_065295764.1">
    <property type="nucleotide sequence ID" value="NZ_CAUUMV010000004.1"/>
</dbReference>
<evidence type="ECO:0000313" key="3">
    <source>
        <dbReference type="Proteomes" id="UP000092746"/>
    </source>
</evidence>
<accession>A0AAP7GVP1</accession>
<gene>
    <name evidence="2" type="ORF">BBB52_09340</name>
</gene>
<comment type="caution">
    <text evidence="2">The sequence shown here is derived from an EMBL/GenBank/DDBJ whole genome shotgun (WGS) entry which is preliminary data.</text>
</comment>
<feature type="signal peptide" evidence="1">
    <location>
        <begin position="1"/>
        <end position="22"/>
    </location>
</feature>
<proteinExistence type="predicted"/>
<name>A0AAP7GVP1_AGGAP</name>
<dbReference type="Proteomes" id="UP000092746">
    <property type="component" value="Unassembled WGS sequence"/>
</dbReference>
<sequence>MQKSLLRGLLAALTLTSGMVAAKDFIIYDRMDYVGKPDLTKDKLSKVFLVYESELVKPDPAGKRNHGVLDLQRIRELARQSHKEGYRTISTDIESWFSNKGGQLLTPDQLASDFGQMYKIFKQENPRAFSCNYGLPTENLSVIRFFRPTESYEAVLNKWREFSKRRQQATASCDYLNPIFYIADPDLKGWERDVQTTVKEIRQRFPNKQIIGYLWPQYYSAAQSPHFKKFIDAKTWRTMLEISHKYMDGVIIWSDKRDDKNQIVKWSDPRVQTMMKETRDFITSRGNEIKVEGLVKPK</sequence>
<protein>
    <recommendedName>
        <fullName evidence="4">Hyaluronidase</fullName>
    </recommendedName>
</protein>
<evidence type="ECO:0008006" key="4">
    <source>
        <dbReference type="Google" id="ProtNLM"/>
    </source>
</evidence>
<reference evidence="2 3" key="1">
    <citation type="submission" date="2016-06" db="EMBL/GenBank/DDBJ databases">
        <title>Simultaneous identification of Haemophilus influenzae and Haemophilus haemolyticus using TaqMan real-time PCR.</title>
        <authorList>
            <person name="Price E.P."/>
            <person name="Sarovich D.S."/>
            <person name="Harris T."/>
            <person name="Spargo J.C."/>
            <person name="Nosworthy E."/>
            <person name="Beissbarth J."/>
            <person name="Smith-Vaughan H."/>
        </authorList>
    </citation>
    <scope>NUCLEOTIDE SEQUENCE [LARGE SCALE GENOMIC DNA]</scope>
    <source>
        <strain evidence="2 3">ATCC 7901</strain>
    </source>
</reference>